<reference evidence="1" key="1">
    <citation type="submission" date="2023-03" db="EMBL/GenBank/DDBJ databases">
        <title>Massive genome expansion in bonnet fungi (Mycena s.s.) driven by repeated elements and novel gene families across ecological guilds.</title>
        <authorList>
            <consortium name="Lawrence Berkeley National Laboratory"/>
            <person name="Harder C.B."/>
            <person name="Miyauchi S."/>
            <person name="Viragh M."/>
            <person name="Kuo A."/>
            <person name="Thoen E."/>
            <person name="Andreopoulos B."/>
            <person name="Lu D."/>
            <person name="Skrede I."/>
            <person name="Drula E."/>
            <person name="Henrissat B."/>
            <person name="Morin E."/>
            <person name="Kohler A."/>
            <person name="Barry K."/>
            <person name="LaButti K."/>
            <person name="Morin E."/>
            <person name="Salamov A."/>
            <person name="Lipzen A."/>
            <person name="Mereny Z."/>
            <person name="Hegedus B."/>
            <person name="Baldrian P."/>
            <person name="Stursova M."/>
            <person name="Weitz H."/>
            <person name="Taylor A."/>
            <person name="Grigoriev I.V."/>
            <person name="Nagy L.G."/>
            <person name="Martin F."/>
            <person name="Kauserud H."/>
        </authorList>
    </citation>
    <scope>NUCLEOTIDE SEQUENCE</scope>
    <source>
        <strain evidence="1">CBHHK173m</strain>
    </source>
</reference>
<proteinExistence type="predicted"/>
<protein>
    <submittedName>
        <fullName evidence="1">Uncharacterized protein</fullName>
    </submittedName>
</protein>
<accession>A0AAD6XIA5</accession>
<dbReference type="EMBL" id="JARJCN010000128">
    <property type="protein sequence ID" value="KAJ7070457.1"/>
    <property type="molecule type" value="Genomic_DNA"/>
</dbReference>
<gene>
    <name evidence="1" type="ORF">B0H15DRAFT_1027722</name>
</gene>
<evidence type="ECO:0000313" key="1">
    <source>
        <dbReference type="EMBL" id="KAJ7070457.1"/>
    </source>
</evidence>
<comment type="caution">
    <text evidence="1">The sequence shown here is derived from an EMBL/GenBank/DDBJ whole genome shotgun (WGS) entry which is preliminary data.</text>
</comment>
<organism evidence="1 2">
    <name type="scientific">Mycena belliarum</name>
    <dbReference type="NCBI Taxonomy" id="1033014"/>
    <lineage>
        <taxon>Eukaryota</taxon>
        <taxon>Fungi</taxon>
        <taxon>Dikarya</taxon>
        <taxon>Basidiomycota</taxon>
        <taxon>Agaricomycotina</taxon>
        <taxon>Agaricomycetes</taxon>
        <taxon>Agaricomycetidae</taxon>
        <taxon>Agaricales</taxon>
        <taxon>Marasmiineae</taxon>
        <taxon>Mycenaceae</taxon>
        <taxon>Mycena</taxon>
    </lineage>
</organism>
<dbReference type="Proteomes" id="UP001222325">
    <property type="component" value="Unassembled WGS sequence"/>
</dbReference>
<keyword evidence="2" id="KW-1185">Reference proteome</keyword>
<sequence>MAPVSLSEADPVVPEDVERHIFELAAFMNPELMSSLLRVARRVKIWIEPILYRALYNGSAACGTFYSPPLIYVLRVRPATFFREHVRHVWLTGHDTDLEILQLISVCAGTTDLKISFPTSARTLLALAAAMPLQRLAGYLPYLLEPPAPALAHRAFARLTHLYFAGAAHDAGWAAWAGAGLAQMPALTHFAFRHRAVPDQVAHGALLNCPALRVLALLHATRDELEDARPLRAWLVADARFVMLVVPDDDADWVAGARGGEDFWDAADAVVRSRPQVD</sequence>
<name>A0AAD6XIA5_9AGAR</name>
<evidence type="ECO:0000313" key="2">
    <source>
        <dbReference type="Proteomes" id="UP001222325"/>
    </source>
</evidence>
<dbReference type="AlphaFoldDB" id="A0AAD6XIA5"/>